<protein>
    <submittedName>
        <fullName evidence="1">Uncharacterized protein</fullName>
    </submittedName>
</protein>
<reference evidence="1" key="1">
    <citation type="submission" date="2018-05" db="EMBL/GenBank/DDBJ databases">
        <authorList>
            <person name="Lanie J.A."/>
            <person name="Ng W.-L."/>
            <person name="Kazmierczak K.M."/>
            <person name="Andrzejewski T.M."/>
            <person name="Davidsen T.M."/>
            <person name="Wayne K.J."/>
            <person name="Tettelin H."/>
            <person name="Glass J.I."/>
            <person name="Rusch D."/>
            <person name="Podicherti R."/>
            <person name="Tsui H.-C.T."/>
            <person name="Winkler M.E."/>
        </authorList>
    </citation>
    <scope>NUCLEOTIDE SEQUENCE</scope>
</reference>
<evidence type="ECO:0000313" key="1">
    <source>
        <dbReference type="EMBL" id="SVA04617.1"/>
    </source>
</evidence>
<dbReference type="AlphaFoldDB" id="A0A381SQF2"/>
<accession>A0A381SQF2</accession>
<organism evidence="1">
    <name type="scientific">marine metagenome</name>
    <dbReference type="NCBI Taxonomy" id="408172"/>
    <lineage>
        <taxon>unclassified sequences</taxon>
        <taxon>metagenomes</taxon>
        <taxon>ecological metagenomes</taxon>
    </lineage>
</organism>
<gene>
    <name evidence="1" type="ORF">METZ01_LOCUS57471</name>
</gene>
<dbReference type="EMBL" id="UINC01003245">
    <property type="protein sequence ID" value="SVA04617.1"/>
    <property type="molecule type" value="Genomic_DNA"/>
</dbReference>
<proteinExistence type="predicted"/>
<sequence>MDSLGGVDILWTKTFGDEFDDRGYDIAAFFSRKKSFNN</sequence>
<name>A0A381SQF2_9ZZZZ</name>